<evidence type="ECO:0000256" key="6">
    <source>
        <dbReference type="PIRSR" id="PIRSR625650-3"/>
    </source>
</evidence>
<evidence type="ECO:0000256" key="5">
    <source>
        <dbReference type="PIRSR" id="PIRSR625650-2"/>
    </source>
</evidence>
<feature type="domain" description="FAD-binding PCMH-type" evidence="8">
    <location>
        <begin position="46"/>
        <end position="225"/>
    </location>
</feature>
<feature type="binding site" evidence="6">
    <location>
        <begin position="209"/>
        <end position="215"/>
    </location>
    <ligand>
        <name>FAD</name>
        <dbReference type="ChEBI" id="CHEBI:57692"/>
    </ligand>
</feature>
<dbReference type="Gene3D" id="3.30.300.330">
    <property type="match status" value="1"/>
</dbReference>
<keyword evidence="3 6" id="KW-0274">FAD</keyword>
<feature type="active site" description="Proton donor/acceptor" evidence="4">
    <location>
        <position position="398"/>
    </location>
</feature>
<keyword evidence="2" id="KW-0285">Flavoprotein</keyword>
<dbReference type="SUPFAM" id="SSF55103">
    <property type="entry name" value="FAD-linked oxidases, C-terminal domain"/>
    <property type="match status" value="1"/>
</dbReference>
<sequence>MLNREQIVAHLVDILSPDQVITDEAVLKENSHDRFHKLPSIFGIYTLPLPAAVIKVHSTDEVSRVLAFMNEHGVNCVPRTGGSATEGGLETIIENSVVIDGSSMNKIVSIDPENMQATIQCGVGLEALEEQVREYGLTTGHSPQSKPLAQYGGLVATRSIGQFSTLYGGIEDMVMGLEAVLPSGEVTRIKDVPRRACGPDIRHIIIGNEGALCYITEVTIKLFKYMPENNLYLGYRLQDMREGFKGLREVMANGYRPSVARLYDAEDGRQHGFDQFAPEQCVLIFMAEGPKGIAKATAEGIEAIAANLEGCERVDSAIIENWFTHLNWGPEKIEAEREFIRKHMNMGFTTEVSGNWSCINNIYENALRRIHEEFPHVEDLTMLGGHSSHSYQTGTNMYFVYDYNVVDCEPEEEINKYHIPLNAIIAEEAIKAGGSMVHHHGIGKHRTEWTEAEHGSAYRLLTGLKKEFDPNGIMNTGTIFPLK</sequence>
<dbReference type="Gene3D" id="3.30.465.10">
    <property type="match status" value="1"/>
</dbReference>
<evidence type="ECO:0000256" key="4">
    <source>
        <dbReference type="PIRSR" id="PIRSR625650-1"/>
    </source>
</evidence>
<dbReference type="InterPro" id="IPR006094">
    <property type="entry name" value="Oxid_FAD_bind_N"/>
</dbReference>
<organism evidence="9 10">
    <name type="scientific">Photobacterium gaetbulicola</name>
    <dbReference type="NCBI Taxonomy" id="1295392"/>
    <lineage>
        <taxon>Bacteria</taxon>
        <taxon>Pseudomonadati</taxon>
        <taxon>Pseudomonadota</taxon>
        <taxon>Gammaproteobacteria</taxon>
        <taxon>Vibrionales</taxon>
        <taxon>Vibrionaceae</taxon>
        <taxon>Photobacterium</taxon>
    </lineage>
</organism>
<dbReference type="PANTHER" id="PTHR46568">
    <property type="entry name" value="ALKYLDIHYDROXYACETONEPHOSPHATE SYNTHASE, PEROXISOMAL"/>
    <property type="match status" value="1"/>
</dbReference>
<protein>
    <submittedName>
        <fullName evidence="9">FAD-linked oxidoreductase</fullName>
    </submittedName>
</protein>
<comment type="caution">
    <text evidence="9">The sequence shown here is derived from an EMBL/GenBank/DDBJ whole genome shotgun (WGS) entry which is preliminary data.</text>
</comment>
<dbReference type="InterPro" id="IPR036318">
    <property type="entry name" value="FAD-bd_PCMH-like_sf"/>
</dbReference>
<dbReference type="Pfam" id="PF01565">
    <property type="entry name" value="FAD_binding_4"/>
    <property type="match status" value="1"/>
</dbReference>
<dbReference type="PROSITE" id="PS51387">
    <property type="entry name" value="FAD_PCMH"/>
    <property type="match status" value="1"/>
</dbReference>
<dbReference type="RefSeq" id="WP_039462634.1">
    <property type="nucleotide sequence ID" value="NZ_JWLZ01000159.1"/>
</dbReference>
<dbReference type="InterPro" id="IPR025650">
    <property type="entry name" value="Alkyl-DHAP_Synthase"/>
</dbReference>
<evidence type="ECO:0000256" key="3">
    <source>
        <dbReference type="ARBA" id="ARBA00022827"/>
    </source>
</evidence>
<evidence type="ECO:0000256" key="7">
    <source>
        <dbReference type="PIRSR" id="PIRSR625650-4"/>
    </source>
</evidence>
<comment type="cofactor">
    <cofactor evidence="6">
        <name>FAD</name>
        <dbReference type="ChEBI" id="CHEBI:57692"/>
    </cofactor>
</comment>
<name>A0A0B9GF27_9GAMM</name>
<evidence type="ECO:0000313" key="9">
    <source>
        <dbReference type="EMBL" id="KHT63360.1"/>
    </source>
</evidence>
<dbReference type="GO" id="GO:0008610">
    <property type="term" value="P:lipid biosynthetic process"/>
    <property type="evidence" value="ECO:0007669"/>
    <property type="project" value="InterPro"/>
</dbReference>
<dbReference type="PANTHER" id="PTHR46568:SF1">
    <property type="entry name" value="ALKYLDIHYDROXYACETONEPHOSPHATE SYNTHASE, PEROXISOMAL"/>
    <property type="match status" value="1"/>
</dbReference>
<evidence type="ECO:0000256" key="1">
    <source>
        <dbReference type="ARBA" id="ARBA00008000"/>
    </source>
</evidence>
<gene>
    <name evidence="9" type="ORF">RJ45_13310</name>
</gene>
<dbReference type="InterPro" id="IPR016164">
    <property type="entry name" value="FAD-linked_Oxase-like_C"/>
</dbReference>
<dbReference type="SUPFAM" id="SSF56176">
    <property type="entry name" value="FAD-binding/transporter-associated domain-like"/>
    <property type="match status" value="1"/>
</dbReference>
<dbReference type="InterPro" id="IPR004113">
    <property type="entry name" value="FAD-bd_oxidored_4_C"/>
</dbReference>
<evidence type="ECO:0000256" key="2">
    <source>
        <dbReference type="ARBA" id="ARBA00022630"/>
    </source>
</evidence>
<accession>A0A0B9GF27</accession>
<reference evidence="9 10" key="1">
    <citation type="submission" date="2014-12" db="EMBL/GenBank/DDBJ databases">
        <title>Genome sequencing of Photobacterium gaetbulicola AD005a.</title>
        <authorList>
            <person name="Adrian T.G.S."/>
            <person name="Chan K.G."/>
        </authorList>
    </citation>
    <scope>NUCLEOTIDE SEQUENCE [LARGE SCALE GENOMIC DNA]</scope>
    <source>
        <strain evidence="9 10">AD005a</strain>
    </source>
</reference>
<evidence type="ECO:0000313" key="10">
    <source>
        <dbReference type="Proteomes" id="UP000031278"/>
    </source>
</evidence>
<comment type="similarity">
    <text evidence="1">Belongs to the FAD-binding oxidoreductase/transferase type 4 family.</text>
</comment>
<dbReference type="InterPro" id="IPR016169">
    <property type="entry name" value="FAD-bd_PCMH_sub2"/>
</dbReference>
<dbReference type="Proteomes" id="UP000031278">
    <property type="component" value="Unassembled WGS sequence"/>
</dbReference>
<dbReference type="GO" id="GO:0071949">
    <property type="term" value="F:FAD binding"/>
    <property type="evidence" value="ECO:0007669"/>
    <property type="project" value="InterPro"/>
</dbReference>
<dbReference type="AlphaFoldDB" id="A0A0B9GF27"/>
<proteinExistence type="inferred from homology"/>
<dbReference type="InterPro" id="IPR016166">
    <property type="entry name" value="FAD-bd_PCMH"/>
</dbReference>
<dbReference type="InterPro" id="IPR016171">
    <property type="entry name" value="Vanillyl_alc_oxidase_C-sub2"/>
</dbReference>
<dbReference type="GO" id="GO:0008609">
    <property type="term" value="F:alkylglycerone-phosphate synthase activity"/>
    <property type="evidence" value="ECO:0007669"/>
    <property type="project" value="InterPro"/>
</dbReference>
<dbReference type="Pfam" id="PF02913">
    <property type="entry name" value="FAD-oxidase_C"/>
    <property type="match status" value="1"/>
</dbReference>
<evidence type="ECO:0000259" key="8">
    <source>
        <dbReference type="PROSITE" id="PS51387"/>
    </source>
</evidence>
<feature type="site" description="Important for enzyme activity" evidence="7">
    <location>
        <position position="261"/>
    </location>
</feature>
<dbReference type="EMBL" id="JWLZ01000159">
    <property type="protein sequence ID" value="KHT63360.1"/>
    <property type="molecule type" value="Genomic_DNA"/>
</dbReference>
<dbReference type="Gene3D" id="1.10.45.10">
    <property type="entry name" value="Vanillyl-alcohol Oxidase, Chain A, domain 4"/>
    <property type="match status" value="1"/>
</dbReference>
<feature type="binding site" evidence="5">
    <location>
        <position position="337"/>
    </location>
    <ligand>
        <name>substrate</name>
    </ligand>
</feature>